<comment type="subcellular location">
    <subcellularLocation>
        <location evidence="1">Membrane</location>
        <topology evidence="1">Multi-pass membrane protein</topology>
    </subcellularLocation>
</comment>
<dbReference type="PRINTS" id="PR01333">
    <property type="entry name" value="2POREKCHANEL"/>
</dbReference>
<evidence type="ECO:0000256" key="4">
    <source>
        <dbReference type="ARBA" id="ARBA00022989"/>
    </source>
</evidence>
<keyword evidence="2 8" id="KW-0813">Transport</keyword>
<keyword evidence="6 10" id="KW-0472">Membrane</keyword>
<feature type="region of interest" description="Disordered" evidence="9">
    <location>
        <begin position="617"/>
        <end position="755"/>
    </location>
</feature>
<evidence type="ECO:0000256" key="6">
    <source>
        <dbReference type="ARBA" id="ARBA00023136"/>
    </source>
</evidence>
<dbReference type="Pfam" id="PF07885">
    <property type="entry name" value="Ion_trans_2"/>
    <property type="match status" value="1"/>
</dbReference>
<feature type="transmembrane region" description="Helical" evidence="10">
    <location>
        <begin position="288"/>
        <end position="312"/>
    </location>
</feature>
<protein>
    <recommendedName>
        <fullName evidence="11">Cyclic nucleotide-binding domain-containing protein</fullName>
    </recommendedName>
</protein>
<organism evidence="12 13">
    <name type="scientific">Ectocarpus siliculosus</name>
    <name type="common">Brown alga</name>
    <name type="synonym">Conferva siliculosa</name>
    <dbReference type="NCBI Taxonomy" id="2880"/>
    <lineage>
        <taxon>Eukaryota</taxon>
        <taxon>Sar</taxon>
        <taxon>Stramenopiles</taxon>
        <taxon>Ochrophyta</taxon>
        <taxon>PX clade</taxon>
        <taxon>Phaeophyceae</taxon>
        <taxon>Ectocarpales</taxon>
        <taxon>Ectocarpaceae</taxon>
        <taxon>Ectocarpus</taxon>
    </lineage>
</organism>
<feature type="compositionally biased region" description="Low complexity" evidence="9">
    <location>
        <begin position="704"/>
        <end position="718"/>
    </location>
</feature>
<dbReference type="AlphaFoldDB" id="D8LFK4"/>
<evidence type="ECO:0000256" key="3">
    <source>
        <dbReference type="ARBA" id="ARBA00022692"/>
    </source>
</evidence>
<dbReference type="InterPro" id="IPR050818">
    <property type="entry name" value="KCNH_animal-type"/>
</dbReference>
<dbReference type="STRING" id="2880.D8LFK4"/>
<dbReference type="OrthoDB" id="432483at2759"/>
<evidence type="ECO:0000313" key="13">
    <source>
        <dbReference type="Proteomes" id="UP000002630"/>
    </source>
</evidence>
<dbReference type="InterPro" id="IPR013099">
    <property type="entry name" value="K_chnl_dom"/>
</dbReference>
<dbReference type="PANTHER" id="PTHR10217">
    <property type="entry name" value="VOLTAGE AND LIGAND GATED POTASSIUM CHANNEL"/>
    <property type="match status" value="1"/>
</dbReference>
<proteinExistence type="inferred from homology"/>
<feature type="transmembrane region" description="Helical" evidence="10">
    <location>
        <begin position="332"/>
        <end position="351"/>
    </location>
</feature>
<evidence type="ECO:0000313" key="12">
    <source>
        <dbReference type="EMBL" id="CBN79924.1"/>
    </source>
</evidence>
<dbReference type="Gene3D" id="1.10.287.630">
    <property type="entry name" value="Helix hairpin bin"/>
    <property type="match status" value="1"/>
</dbReference>
<evidence type="ECO:0000259" key="11">
    <source>
        <dbReference type="PROSITE" id="PS50042"/>
    </source>
</evidence>
<dbReference type="GO" id="GO:0005249">
    <property type="term" value="F:voltage-gated potassium channel activity"/>
    <property type="evidence" value="ECO:0007669"/>
    <property type="project" value="TreeGrafter"/>
</dbReference>
<dbReference type="InterPro" id="IPR000595">
    <property type="entry name" value="cNMP-bd_dom"/>
</dbReference>
<feature type="compositionally biased region" description="Low complexity" evidence="9">
    <location>
        <begin position="642"/>
        <end position="654"/>
    </location>
</feature>
<gene>
    <name evidence="12" type="ORF">Esi_0015_0103</name>
</gene>
<dbReference type="GO" id="GO:0042391">
    <property type="term" value="P:regulation of membrane potential"/>
    <property type="evidence" value="ECO:0007669"/>
    <property type="project" value="TreeGrafter"/>
</dbReference>
<feature type="compositionally biased region" description="Basic and acidic residues" evidence="9">
    <location>
        <begin position="719"/>
        <end position="729"/>
    </location>
</feature>
<dbReference type="SUPFAM" id="SSF81324">
    <property type="entry name" value="Voltage-gated potassium channels"/>
    <property type="match status" value="2"/>
</dbReference>
<feature type="domain" description="Cyclic nucleotide-binding" evidence="11">
    <location>
        <begin position="466"/>
        <end position="573"/>
    </location>
</feature>
<dbReference type="GO" id="GO:0005886">
    <property type="term" value="C:plasma membrane"/>
    <property type="evidence" value="ECO:0007669"/>
    <property type="project" value="TreeGrafter"/>
</dbReference>
<evidence type="ECO:0000256" key="1">
    <source>
        <dbReference type="ARBA" id="ARBA00004141"/>
    </source>
</evidence>
<dbReference type="CDD" id="cd00038">
    <property type="entry name" value="CAP_ED"/>
    <property type="match status" value="1"/>
</dbReference>
<feature type="region of interest" description="Disordered" evidence="9">
    <location>
        <begin position="1"/>
        <end position="43"/>
    </location>
</feature>
<keyword evidence="13" id="KW-1185">Reference proteome</keyword>
<dbReference type="Gene3D" id="1.10.287.70">
    <property type="match status" value="2"/>
</dbReference>
<evidence type="ECO:0000256" key="9">
    <source>
        <dbReference type="SAM" id="MobiDB-lite"/>
    </source>
</evidence>
<evidence type="ECO:0000256" key="5">
    <source>
        <dbReference type="ARBA" id="ARBA00023065"/>
    </source>
</evidence>
<feature type="compositionally biased region" description="Polar residues" evidence="9">
    <location>
        <begin position="617"/>
        <end position="634"/>
    </location>
</feature>
<dbReference type="PROSITE" id="PS50042">
    <property type="entry name" value="CNMP_BINDING_3"/>
    <property type="match status" value="1"/>
</dbReference>
<dbReference type="InParanoid" id="D8LFK4"/>
<keyword evidence="5 8" id="KW-0406">Ion transport</keyword>
<sequence length="1254" mass="137364">MWRRRGQKRQPSGIRISGAGDPLSASHGVDDPMDSFRPVTTDASDGAVLQDEVPDIIANKIQKHHELWYLLAYGRPRDRRVSGGYALQPARIGGQPLPRPNAENSEVSGLTHIASWKSRPRLWSDIGSPVACAAGGHRPITSIDYGNADEVVLSNTQEADEDMLNADDTLPAGSPKFLIHPYDRRKVVWDIFVAILIVYGCLNIPLRIGFDLPTSLGQIIADSFIDIVFLSDIILSFRTVYLAPDGEPVTSPGDIALRYLKGAFLIDLSKIGGKEDDLKNVLNPSLWALIKMFVSLIFIAHIMGCMWNWLLILSPDEQTWAAAYGVADTTWGHRYLVGVYWAFTTMTTVGYGDITSASDLERCFSIVGMIIGATVFGYIIGNVAAIMESFNVTDAIENGKMNQIKEWLYDRKFPPALADKIRRQYRYIFTEVGVFDNSEIVDVMPGVISTSLLYAQHRAVAKGVGFLRQRPPVLVGRLLRKMVPCFANCGDVLYLEHEVGGHWYFLRAGTVSFYVSVSPLETQSEVLLMRSLSDDGHFGLTPVLLNVLNSETATVTAAAELLTIRKDDLIDILQHWPEVMAELTIEAERLFKEVKKFRARKQSAGVKLQAFSSRTENTLNGSLAESARNNSSDSPDTDITHPSAPAGAASGAAAEGRDGSSEMIETQAGGDERDSNDSGGDDGDGGGGSGGCGMLFRGDESKQAEAVGDVSAVDSSSGESEREGRREAEGSGGEGSEGGGGEEDEERRVERQAEAAAMAAKGIGLVDPEHMRRCFVAKTFSPSDLGLGVSADGASTPEAVTKASLMKAQRRRRTINKGITEIDGRKQSVDEVLGLSDALLGSVPPERLFSITGMFHPEAPIKVSWDIWLSMVIIWSVLEVTYRLGFDRPPEGGWQVLSYFVDALFFADMLVTLRTALLDRDGEVVANQKQVAVAYLKGWFTVDLISTVPWDLLVLQIAVGNANAATSTRLVRMLRLVRLMRLIRLLKIPDFMEEWEENSPLGPSSVKLGRLLVIMAFSAHVNACIWYAAGLHTAAEHNWIADYYCSDDGVSADCPSSKRAFSLYLTSIYFAFTTMTTTGYGDILPNRLSVMELVVAIGSEVLGATIFAWVIGNLVNLVLNLDPAERNRKSMMNYLTEYMREVPLSTKAKQAVARNYAFHLQVTGFVRVVLPLLKPATFAVGEVIVTPKIGTREMGFIICGEVEVKNRLKLAAATAACDSILRTVFSRRPSSQRLLRIMTSSNGLSDWLKSRSRR</sequence>
<keyword evidence="7 8" id="KW-0407">Ion channel</keyword>
<reference evidence="12 13" key="1">
    <citation type="journal article" date="2010" name="Nature">
        <title>The Ectocarpus genome and the independent evolution of multicellularity in brown algae.</title>
        <authorList>
            <person name="Cock J.M."/>
            <person name="Sterck L."/>
            <person name="Rouze P."/>
            <person name="Scornet D."/>
            <person name="Allen A.E."/>
            <person name="Amoutzias G."/>
            <person name="Anthouard V."/>
            <person name="Artiguenave F."/>
            <person name="Aury J.M."/>
            <person name="Badger J.H."/>
            <person name="Beszteri B."/>
            <person name="Billiau K."/>
            <person name="Bonnet E."/>
            <person name="Bothwell J.H."/>
            <person name="Bowler C."/>
            <person name="Boyen C."/>
            <person name="Brownlee C."/>
            <person name="Carrano C.J."/>
            <person name="Charrier B."/>
            <person name="Cho G.Y."/>
            <person name="Coelho S.M."/>
            <person name="Collen J."/>
            <person name="Corre E."/>
            <person name="Da Silva C."/>
            <person name="Delage L."/>
            <person name="Delaroque N."/>
            <person name="Dittami S.M."/>
            <person name="Doulbeau S."/>
            <person name="Elias M."/>
            <person name="Farnham G."/>
            <person name="Gachon C.M."/>
            <person name="Gschloessl B."/>
            <person name="Heesch S."/>
            <person name="Jabbari K."/>
            <person name="Jubin C."/>
            <person name="Kawai H."/>
            <person name="Kimura K."/>
            <person name="Kloareg B."/>
            <person name="Kupper F.C."/>
            <person name="Lang D."/>
            <person name="Le Bail A."/>
            <person name="Leblanc C."/>
            <person name="Lerouge P."/>
            <person name="Lohr M."/>
            <person name="Lopez P.J."/>
            <person name="Martens C."/>
            <person name="Maumus F."/>
            <person name="Michel G."/>
            <person name="Miranda-Saavedra D."/>
            <person name="Morales J."/>
            <person name="Moreau H."/>
            <person name="Motomura T."/>
            <person name="Nagasato C."/>
            <person name="Napoli C.A."/>
            <person name="Nelson D.R."/>
            <person name="Nyvall-Collen P."/>
            <person name="Peters A.F."/>
            <person name="Pommier C."/>
            <person name="Potin P."/>
            <person name="Poulain J."/>
            <person name="Quesneville H."/>
            <person name="Read B."/>
            <person name="Rensing S.A."/>
            <person name="Ritter A."/>
            <person name="Rousvoal S."/>
            <person name="Samanta M."/>
            <person name="Samson G."/>
            <person name="Schroeder D.C."/>
            <person name="Segurens B."/>
            <person name="Strittmatter M."/>
            <person name="Tonon T."/>
            <person name="Tregear J.W."/>
            <person name="Valentin K."/>
            <person name="von Dassow P."/>
            <person name="Yamagishi T."/>
            <person name="Van de Peer Y."/>
            <person name="Wincker P."/>
        </authorList>
    </citation>
    <scope>NUCLEOTIDE SEQUENCE [LARGE SCALE GENOMIC DNA]</scope>
    <source>
        <strain evidence="13">Ec32 / CCAP1310/4</strain>
    </source>
</reference>
<dbReference type="InterPro" id="IPR018490">
    <property type="entry name" value="cNMP-bd_dom_sf"/>
</dbReference>
<evidence type="ECO:0000256" key="8">
    <source>
        <dbReference type="RuleBase" id="RU003857"/>
    </source>
</evidence>
<keyword evidence="3 8" id="KW-0812">Transmembrane</keyword>
<dbReference type="PANTHER" id="PTHR10217:SF435">
    <property type="entry name" value="POTASSIUM VOLTAGE-GATED CHANNEL PROTEIN EAG"/>
    <property type="match status" value="1"/>
</dbReference>
<evidence type="ECO:0000256" key="2">
    <source>
        <dbReference type="ARBA" id="ARBA00022448"/>
    </source>
</evidence>
<keyword evidence="4 10" id="KW-1133">Transmembrane helix</keyword>
<dbReference type="InterPro" id="IPR005821">
    <property type="entry name" value="Ion_trans_dom"/>
</dbReference>
<accession>D8LFK4</accession>
<dbReference type="SMART" id="SM00100">
    <property type="entry name" value="cNMP"/>
    <property type="match status" value="1"/>
</dbReference>
<dbReference type="SUPFAM" id="SSF51206">
    <property type="entry name" value="cAMP-binding domain-like"/>
    <property type="match status" value="1"/>
</dbReference>
<dbReference type="Proteomes" id="UP000002630">
    <property type="component" value="Unassembled WGS sequence"/>
</dbReference>
<dbReference type="Gene3D" id="2.60.120.10">
    <property type="entry name" value="Jelly Rolls"/>
    <property type="match status" value="1"/>
</dbReference>
<dbReference type="InterPro" id="IPR014710">
    <property type="entry name" value="RmlC-like_jellyroll"/>
</dbReference>
<feature type="transmembrane region" description="Helical" evidence="10">
    <location>
        <begin position="216"/>
        <end position="235"/>
    </location>
</feature>
<feature type="transmembrane region" description="Helical" evidence="10">
    <location>
        <begin position="1061"/>
        <end position="1081"/>
    </location>
</feature>
<dbReference type="eggNOG" id="KOG0498">
    <property type="taxonomic scope" value="Eukaryota"/>
</dbReference>
<dbReference type="Pfam" id="PF00520">
    <property type="entry name" value="Ion_trans"/>
    <property type="match status" value="1"/>
</dbReference>
<dbReference type="EMBL" id="FN649760">
    <property type="protein sequence ID" value="CBN79924.1"/>
    <property type="molecule type" value="Genomic_DNA"/>
</dbReference>
<feature type="transmembrane region" description="Helical" evidence="10">
    <location>
        <begin position="187"/>
        <end position="210"/>
    </location>
</feature>
<evidence type="ECO:0000256" key="7">
    <source>
        <dbReference type="ARBA" id="ARBA00023303"/>
    </source>
</evidence>
<comment type="similarity">
    <text evidence="8">Belongs to the two pore domain potassium channel (TC 1.A.1.8) family.</text>
</comment>
<dbReference type="FunFam" id="1.10.287.70:FF:000123">
    <property type="entry name" value="Potassium channel KAT3"/>
    <property type="match status" value="1"/>
</dbReference>
<feature type="transmembrane region" description="Helical" evidence="10">
    <location>
        <begin position="1101"/>
        <end position="1121"/>
    </location>
</feature>
<feature type="transmembrane region" description="Helical" evidence="10">
    <location>
        <begin position="363"/>
        <end position="381"/>
    </location>
</feature>
<evidence type="ECO:0000256" key="10">
    <source>
        <dbReference type="SAM" id="Phobius"/>
    </source>
</evidence>
<name>D8LFK4_ECTSI</name>
<feature type="compositionally biased region" description="Gly residues" evidence="9">
    <location>
        <begin position="730"/>
        <end position="739"/>
    </location>
</feature>
<dbReference type="InterPro" id="IPR003280">
    <property type="entry name" value="2pore_dom_K_chnl"/>
</dbReference>